<evidence type="ECO:0000256" key="1">
    <source>
        <dbReference type="ARBA" id="ARBA00023242"/>
    </source>
</evidence>
<evidence type="ECO:0000256" key="3">
    <source>
        <dbReference type="SAM" id="MobiDB-lite"/>
    </source>
</evidence>
<dbReference type="InterPro" id="IPR003347">
    <property type="entry name" value="JmjC_dom"/>
</dbReference>
<keyword evidence="1" id="KW-0539">Nucleus</keyword>
<feature type="domain" description="JmjC" evidence="6">
    <location>
        <begin position="337"/>
        <end position="542"/>
    </location>
</feature>
<evidence type="ECO:0000259" key="5">
    <source>
        <dbReference type="PROSITE" id="PS50157"/>
    </source>
</evidence>
<keyword evidence="2" id="KW-0863">Zinc-finger</keyword>
<dbReference type="OrthoDB" id="654211at2759"/>
<evidence type="ECO:0000256" key="2">
    <source>
        <dbReference type="PROSITE-ProRule" id="PRU00042"/>
    </source>
</evidence>
<accession>S8A0Y8</accession>
<protein>
    <submittedName>
        <fullName evidence="7">Uncharacterized protein</fullName>
    </submittedName>
</protein>
<dbReference type="STRING" id="1284197.S8A0Y8"/>
<evidence type="ECO:0000313" key="7">
    <source>
        <dbReference type="EMBL" id="EPS36344.1"/>
    </source>
</evidence>
<feature type="region of interest" description="Disordered" evidence="3">
    <location>
        <begin position="452"/>
        <end position="473"/>
    </location>
</feature>
<sequence>MASDSLFDIWQRNLSEFQVIAERLQHDPDRILTIDDEYVHLDNENYHELEHAYNLLKPLALTVSTFLSIPLSKVSKTYILQIIQAATLFLKEAERNVNNLQYATKGKRWISVYSYTSVFVSIAIVAYIIHTASIQSESMDWTIQDAIYHLDFALIKTGGWPITAEIHGFLTLLDTKILPLVDTSHVGLIDWESELIGYLQKRRVEQDLTSTFHGPEIVAPTITQWLNIYKRQTPIKLLEILEHWPVFDIPALESQAERGNDLIKSTENIKMSRWASTKYLISRTINGRRIVPVEIGRTYTDPDLQQKIMTFKDYVNKYLLPQDEEHASKDQDERVFGYLAQHNLLTQIPSLRNDICIPEYINYIRSASTEGEGFGLADDEEDPNQEVKTTINAWLGPANTVTPLHTDNYHNIFCQVVGRKYVRLYPPDAKDAMSPMGKDEKGVDMGNTSSVPVGWVENGNYSPRNGGAGDEEMPEEEEKEKWLRFKEAKYVDFVVHEGEAVFFPTRGRGYRKMCQQEPSHWNCNCLPVTSYSSQGRENPFKNADLPTPPSSPSARIRQLKNVFEAPAVKNDPPPPIREYSRGLRQRREAGSVGKLEDKCTECRIWGLPCDMKEPHCSNCLRKGNVCETAREWLGRVSGKNPVKNRSASVSAPPSPELVEVPVVETQIMTTIPEFSDNQAQLIEDISTAKEAYSMHHKATDESLADLKKNIRGLRAALTLLEIENNNDFTQEPEAISKPEPATVIDDFSYVTGLTQQEAPINSESINFGELTAAEVSSPFIKNESTPPPFLSTNDILVCPVPIETLNSPHSPTESTQQLSTLLPDVPSLVHDNQFMNSLNELNTTSRTVRSAAQTAYEKLKNVAQTEKTSTAFRHFVESLGSLDNILKIGSQTYEMLLDQQTPHSLIEIYCFLHFAYAMSQGDTDLMPISSDGEFHRDLLVFRSCLSSTPEYEGFQSQRDIFDEIAHHMADELECALRWAKRQNLTPTSFHGLSLEDILRLHSEGGNSCTDINSVTNGSVIQGSNIAGITLFGSASGITHDGTDALRNIQALQVFAGISRFLAGLNRFGSPFKIFSGEFCKSISSDIYKHPLYSKSFRHHHRLFDADELRDAIHMGVICKFDGKLIAHSSIHKILETSLEMLDVGSLITLEDYIEYARGLLMVVLLPLYVVHRFEDELVRRSQELVQQLPENLLRRVQWPECFNSQLSPVADFENQNNEYLANITYVAPEPTMSVILDSYYPSTLQQIPSSPPQCLQPEKMEYELSPTPESVHNNSGSNSPVISTPPTSYSEAGDSPKSNPTSPLQSLVCRTCRKTFTNKSNLARHERTKHSPGSAGSKKMLRCPIPGCKTMLGSARAKENMRTHLKKKHGIERPGMEEVRWRVDVLQGCV</sequence>
<feature type="region of interest" description="Disordered" evidence="3">
    <location>
        <begin position="1264"/>
        <end position="1304"/>
    </location>
</feature>
<keyword evidence="4" id="KW-0812">Transmembrane</keyword>
<feature type="compositionally biased region" description="Polar residues" evidence="3">
    <location>
        <begin position="1267"/>
        <end position="1304"/>
    </location>
</feature>
<keyword evidence="4" id="KW-1133">Transmembrane helix</keyword>
<reference evidence="8" key="2">
    <citation type="submission" date="2013-04" db="EMBL/GenBank/DDBJ databases">
        <title>Genomic mechanisms accounting for the adaptation to parasitism in nematode-trapping fungi.</title>
        <authorList>
            <person name="Ahren D.G."/>
        </authorList>
    </citation>
    <scope>NUCLEOTIDE SEQUENCE [LARGE SCALE GENOMIC DNA]</scope>
    <source>
        <strain evidence="8">CBS 200.50</strain>
    </source>
</reference>
<dbReference type="Proteomes" id="UP000015100">
    <property type="component" value="Unassembled WGS sequence"/>
</dbReference>
<dbReference type="CDD" id="cd00067">
    <property type="entry name" value="GAL4"/>
    <property type="match status" value="1"/>
</dbReference>
<proteinExistence type="predicted"/>
<comment type="caution">
    <text evidence="7">The sequence shown here is derived from an EMBL/GenBank/DDBJ whole genome shotgun (WGS) entry which is preliminary data.</text>
</comment>
<dbReference type="PROSITE" id="PS50157">
    <property type="entry name" value="ZINC_FINGER_C2H2_2"/>
    <property type="match status" value="1"/>
</dbReference>
<dbReference type="PANTHER" id="PTHR12461:SF101">
    <property type="entry name" value="TRNA WYBUTOSINE-SYNTHESIZING PROTEIN 4"/>
    <property type="match status" value="1"/>
</dbReference>
<dbReference type="eggNOG" id="KOG2132">
    <property type="taxonomic scope" value="Eukaryota"/>
</dbReference>
<dbReference type="InterPro" id="IPR036864">
    <property type="entry name" value="Zn2-C6_fun-type_DNA-bd_sf"/>
</dbReference>
<feature type="transmembrane region" description="Helical" evidence="4">
    <location>
        <begin position="110"/>
        <end position="129"/>
    </location>
</feature>
<dbReference type="PANTHER" id="PTHR12461">
    <property type="entry name" value="HYPOXIA-INDUCIBLE FACTOR 1 ALPHA INHIBITOR-RELATED"/>
    <property type="match status" value="1"/>
</dbReference>
<organism evidence="7 8">
    <name type="scientific">Dactylellina haptotyla (strain CBS 200.50)</name>
    <name type="common">Nematode-trapping fungus</name>
    <name type="synonym">Monacrosporium haptotylum</name>
    <dbReference type="NCBI Taxonomy" id="1284197"/>
    <lineage>
        <taxon>Eukaryota</taxon>
        <taxon>Fungi</taxon>
        <taxon>Dikarya</taxon>
        <taxon>Ascomycota</taxon>
        <taxon>Pezizomycotina</taxon>
        <taxon>Orbiliomycetes</taxon>
        <taxon>Orbiliales</taxon>
        <taxon>Orbiliaceae</taxon>
        <taxon>Dactylellina</taxon>
    </lineage>
</organism>
<dbReference type="OMA" id="CTECRIW"/>
<name>S8A0Y8_DACHA</name>
<evidence type="ECO:0000256" key="4">
    <source>
        <dbReference type="SAM" id="Phobius"/>
    </source>
</evidence>
<dbReference type="InterPro" id="IPR041667">
    <property type="entry name" value="Cupin_8"/>
</dbReference>
<evidence type="ECO:0000259" key="6">
    <source>
        <dbReference type="PROSITE" id="PS51184"/>
    </source>
</evidence>
<keyword evidence="4" id="KW-0472">Membrane</keyword>
<feature type="domain" description="C2H2-type" evidence="5">
    <location>
        <begin position="1307"/>
        <end position="1335"/>
    </location>
</feature>
<dbReference type="Gene3D" id="2.60.120.650">
    <property type="entry name" value="Cupin"/>
    <property type="match status" value="1"/>
</dbReference>
<dbReference type="GO" id="GO:0000981">
    <property type="term" value="F:DNA-binding transcription factor activity, RNA polymerase II-specific"/>
    <property type="evidence" value="ECO:0007669"/>
    <property type="project" value="InterPro"/>
</dbReference>
<dbReference type="SUPFAM" id="SSF51197">
    <property type="entry name" value="Clavaminate synthase-like"/>
    <property type="match status" value="1"/>
</dbReference>
<feature type="region of interest" description="Disordered" evidence="3">
    <location>
        <begin position="1320"/>
        <end position="1342"/>
    </location>
</feature>
<keyword evidence="2" id="KW-0479">Metal-binding</keyword>
<dbReference type="HOGENOM" id="CLU_254984_0_0_1"/>
<dbReference type="GO" id="GO:0008270">
    <property type="term" value="F:zinc ion binding"/>
    <property type="evidence" value="ECO:0007669"/>
    <property type="project" value="UniProtKB-KW"/>
</dbReference>
<keyword evidence="8" id="KW-1185">Reference proteome</keyword>
<dbReference type="SMART" id="SM00355">
    <property type="entry name" value="ZnF_C2H2"/>
    <property type="match status" value="2"/>
</dbReference>
<evidence type="ECO:0000313" key="8">
    <source>
        <dbReference type="Proteomes" id="UP000015100"/>
    </source>
</evidence>
<keyword evidence="2" id="KW-0862">Zinc</keyword>
<dbReference type="InterPro" id="IPR013087">
    <property type="entry name" value="Znf_C2H2_type"/>
</dbReference>
<dbReference type="InterPro" id="IPR001138">
    <property type="entry name" value="Zn2Cys6_DnaBD"/>
</dbReference>
<dbReference type="Pfam" id="PF13621">
    <property type="entry name" value="Cupin_8"/>
    <property type="match status" value="1"/>
</dbReference>
<reference evidence="7 8" key="1">
    <citation type="journal article" date="2013" name="PLoS Genet.">
        <title>Genomic mechanisms accounting for the adaptation to parasitism in nematode-trapping fungi.</title>
        <authorList>
            <person name="Meerupati T."/>
            <person name="Andersson K.M."/>
            <person name="Friman E."/>
            <person name="Kumar D."/>
            <person name="Tunlid A."/>
            <person name="Ahren D."/>
        </authorList>
    </citation>
    <scope>NUCLEOTIDE SEQUENCE [LARGE SCALE GENOMIC DNA]</scope>
    <source>
        <strain evidence="7 8">CBS 200.50</strain>
    </source>
</reference>
<gene>
    <name evidence="7" type="ORF">H072_10134</name>
</gene>
<dbReference type="PROSITE" id="PS51184">
    <property type="entry name" value="JMJC"/>
    <property type="match status" value="1"/>
</dbReference>
<dbReference type="PROSITE" id="PS00028">
    <property type="entry name" value="ZINC_FINGER_C2H2_1"/>
    <property type="match status" value="1"/>
</dbReference>
<dbReference type="Gene3D" id="3.30.160.60">
    <property type="entry name" value="Classic Zinc Finger"/>
    <property type="match status" value="1"/>
</dbReference>
<dbReference type="SUPFAM" id="SSF57701">
    <property type="entry name" value="Zn2/Cys6 DNA-binding domain"/>
    <property type="match status" value="1"/>
</dbReference>
<dbReference type="EMBL" id="AQGS01000918">
    <property type="protein sequence ID" value="EPS36344.1"/>
    <property type="molecule type" value="Genomic_DNA"/>
</dbReference>